<protein>
    <submittedName>
        <fullName evidence="6">Two-component regulator</fullName>
    </submittedName>
</protein>
<dbReference type="Proteomes" id="UP000006072">
    <property type="component" value="Unassembled WGS sequence"/>
</dbReference>
<evidence type="ECO:0000256" key="3">
    <source>
        <dbReference type="SAM" id="MobiDB-lite"/>
    </source>
</evidence>
<feature type="region of interest" description="Disordered" evidence="3">
    <location>
        <begin position="224"/>
        <end position="249"/>
    </location>
</feature>
<dbReference type="PROSITE" id="PS50110">
    <property type="entry name" value="RESPONSE_REGULATORY"/>
    <property type="match status" value="1"/>
</dbReference>
<dbReference type="Gene3D" id="3.40.50.2300">
    <property type="match status" value="1"/>
</dbReference>
<sequence>MSGFGRPAALDEGRVTLAGAQLVVVDDSTLQRENLATLLRERGADRVAVAWDLPSALAAMTETGTPVVLLSVTTRDSQALLCAVRKAHPLTKVVAVCVAEDDEAGIIVCAEAGVAGYHLRSDSLDELLAVIARVAGGQPACPPRISAVLMRRLSTMASQRSGRADLDLTVREQEILRMLEQGLSNREIAHELCIALHTVKNHVHSVLGKLGVRSRAEAAAHFRAARSTPTGAGTRQGSEAKIAPSVHIR</sequence>
<evidence type="ECO:0000313" key="6">
    <source>
        <dbReference type="EMBL" id="EJZ11686.1"/>
    </source>
</evidence>
<evidence type="ECO:0000256" key="2">
    <source>
        <dbReference type="PROSITE-ProRule" id="PRU00169"/>
    </source>
</evidence>
<feature type="domain" description="HTH luxR-type" evidence="4">
    <location>
        <begin position="161"/>
        <end position="226"/>
    </location>
</feature>
<dbReference type="PROSITE" id="PS50043">
    <property type="entry name" value="HTH_LUXR_2"/>
    <property type="match status" value="1"/>
</dbReference>
<dbReference type="GO" id="GO:0000160">
    <property type="term" value="P:phosphorelay signal transduction system"/>
    <property type="evidence" value="ECO:0007669"/>
    <property type="project" value="InterPro"/>
</dbReference>
<dbReference type="InterPro" id="IPR000792">
    <property type="entry name" value="Tscrpt_reg_LuxR_C"/>
</dbReference>
<dbReference type="AlphaFoldDB" id="K0UXZ0"/>
<dbReference type="PRINTS" id="PR00038">
    <property type="entry name" value="HTHLUXR"/>
</dbReference>
<dbReference type="PATRIC" id="fig|1194972.3.peg.1061"/>
<organism evidence="6 7">
    <name type="scientific">Mycolicibacterium vaccae ATCC 25954</name>
    <dbReference type="NCBI Taxonomy" id="1194972"/>
    <lineage>
        <taxon>Bacteria</taxon>
        <taxon>Bacillati</taxon>
        <taxon>Actinomycetota</taxon>
        <taxon>Actinomycetes</taxon>
        <taxon>Mycobacteriales</taxon>
        <taxon>Mycobacteriaceae</taxon>
        <taxon>Mycolicibacterium</taxon>
    </lineage>
</organism>
<proteinExistence type="predicted"/>
<dbReference type="PANTHER" id="PTHR43214:SF43">
    <property type="entry name" value="TWO-COMPONENT RESPONSE REGULATOR"/>
    <property type="match status" value="1"/>
</dbReference>
<evidence type="ECO:0000256" key="1">
    <source>
        <dbReference type="ARBA" id="ARBA00023125"/>
    </source>
</evidence>
<dbReference type="SUPFAM" id="SSF46894">
    <property type="entry name" value="C-terminal effector domain of the bipartite response regulators"/>
    <property type="match status" value="1"/>
</dbReference>
<reference evidence="6 7" key="1">
    <citation type="journal article" date="2012" name="J. Bacteriol.">
        <title>Complete Genome Sequence of Mycobacterium vaccae Type Strain ATCC 25954.</title>
        <authorList>
            <person name="Ho Y.S."/>
            <person name="Adroub S.A."/>
            <person name="Abadi M."/>
            <person name="Al Alwan B."/>
            <person name="Alkhateeb R."/>
            <person name="Gao G."/>
            <person name="Ragab A."/>
            <person name="Ali S."/>
            <person name="van Soolingen D."/>
            <person name="Bitter W."/>
            <person name="Pain A."/>
            <person name="Abdallah A.M."/>
        </authorList>
    </citation>
    <scope>NUCLEOTIDE SEQUENCE [LARGE SCALE GENOMIC DNA]</scope>
    <source>
        <strain evidence="6 7">ATCC 25954</strain>
    </source>
</reference>
<dbReference type="SMART" id="SM00421">
    <property type="entry name" value="HTH_LUXR"/>
    <property type="match status" value="1"/>
</dbReference>
<dbReference type="CDD" id="cd06170">
    <property type="entry name" value="LuxR_C_like"/>
    <property type="match status" value="1"/>
</dbReference>
<dbReference type="PANTHER" id="PTHR43214">
    <property type="entry name" value="TWO-COMPONENT RESPONSE REGULATOR"/>
    <property type="match status" value="1"/>
</dbReference>
<dbReference type="InterPro" id="IPR039420">
    <property type="entry name" value="WalR-like"/>
</dbReference>
<dbReference type="SUPFAM" id="SSF52172">
    <property type="entry name" value="CheY-like"/>
    <property type="match status" value="1"/>
</dbReference>
<dbReference type="InterPro" id="IPR011006">
    <property type="entry name" value="CheY-like_superfamily"/>
</dbReference>
<dbReference type="eggNOG" id="COG2197">
    <property type="taxonomic scope" value="Bacteria"/>
</dbReference>
<dbReference type="InterPro" id="IPR036388">
    <property type="entry name" value="WH-like_DNA-bd_sf"/>
</dbReference>
<keyword evidence="1" id="KW-0238">DNA-binding</keyword>
<dbReference type="PROSITE" id="PS00622">
    <property type="entry name" value="HTH_LUXR_1"/>
    <property type="match status" value="1"/>
</dbReference>
<accession>K0UXZ0</accession>
<dbReference type="GO" id="GO:0003677">
    <property type="term" value="F:DNA binding"/>
    <property type="evidence" value="ECO:0007669"/>
    <property type="project" value="UniProtKB-KW"/>
</dbReference>
<dbReference type="InterPro" id="IPR001789">
    <property type="entry name" value="Sig_transdc_resp-reg_receiver"/>
</dbReference>
<name>K0UXZ0_MYCVA</name>
<dbReference type="HOGENOM" id="CLU_000445_90_8_11"/>
<dbReference type="Gene3D" id="1.10.10.10">
    <property type="entry name" value="Winged helix-like DNA-binding domain superfamily/Winged helix DNA-binding domain"/>
    <property type="match status" value="1"/>
</dbReference>
<dbReference type="SMART" id="SM00448">
    <property type="entry name" value="REC"/>
    <property type="match status" value="1"/>
</dbReference>
<dbReference type="InterPro" id="IPR016032">
    <property type="entry name" value="Sig_transdc_resp-reg_C-effctor"/>
</dbReference>
<dbReference type="GO" id="GO:0006355">
    <property type="term" value="P:regulation of DNA-templated transcription"/>
    <property type="evidence" value="ECO:0007669"/>
    <property type="project" value="InterPro"/>
</dbReference>
<evidence type="ECO:0000259" key="5">
    <source>
        <dbReference type="PROSITE" id="PS50110"/>
    </source>
</evidence>
<evidence type="ECO:0000259" key="4">
    <source>
        <dbReference type="PROSITE" id="PS50043"/>
    </source>
</evidence>
<feature type="compositionally biased region" description="Polar residues" evidence="3">
    <location>
        <begin position="227"/>
        <end position="237"/>
    </location>
</feature>
<comment type="caution">
    <text evidence="2">Lacks conserved residue(s) required for the propagation of feature annotation.</text>
</comment>
<dbReference type="EMBL" id="ALQA01000007">
    <property type="protein sequence ID" value="EJZ11686.1"/>
    <property type="molecule type" value="Genomic_DNA"/>
</dbReference>
<feature type="domain" description="Response regulatory" evidence="5">
    <location>
        <begin position="21"/>
        <end position="135"/>
    </location>
</feature>
<comment type="caution">
    <text evidence="6">The sequence shown here is derived from an EMBL/GenBank/DDBJ whole genome shotgun (WGS) entry which is preliminary data.</text>
</comment>
<dbReference type="Pfam" id="PF00196">
    <property type="entry name" value="GerE"/>
    <property type="match status" value="1"/>
</dbReference>
<evidence type="ECO:0000313" key="7">
    <source>
        <dbReference type="Proteomes" id="UP000006072"/>
    </source>
</evidence>
<keyword evidence="7" id="KW-1185">Reference proteome</keyword>
<gene>
    <name evidence="6" type="ORF">MVAC_05237</name>
</gene>